<proteinExistence type="predicted"/>
<gene>
    <name evidence="3" type="ORF">GCM10010094_94500</name>
</gene>
<protein>
    <recommendedName>
        <fullName evidence="2">Methyltransferase domain-containing protein</fullName>
    </recommendedName>
</protein>
<dbReference type="Proteomes" id="UP000637788">
    <property type="component" value="Unassembled WGS sequence"/>
</dbReference>
<sequence>MHRTEPEAVNSQAWTQYGAHHLQRSTTVLEVDRISWGFWPTGPGAEVLGGLSGLRVLDLASGLGKHAAHLVREHSATVDAVEASATQHERATTRYANLPGLRLIHADAAEYLTQAIEPYDVIYSIHGFGYIDPHRLLPAVASALKPDGRLFFSVLHTNAADRGPSQSVTARPEILPLADGKPLTVQMWVLSPTLWEDLLVDNGLLVDRVDVLDAPNDGDHVSVRLFRAHRRADVISSRPQVNRCPAPGAASE</sequence>
<evidence type="ECO:0000259" key="2">
    <source>
        <dbReference type="Pfam" id="PF13649"/>
    </source>
</evidence>
<dbReference type="GO" id="GO:0008168">
    <property type="term" value="F:methyltransferase activity"/>
    <property type="evidence" value="ECO:0007669"/>
    <property type="project" value="UniProtKB-ARBA"/>
</dbReference>
<dbReference type="AlphaFoldDB" id="A0A917RR10"/>
<dbReference type="EMBL" id="BMPQ01000069">
    <property type="protein sequence ID" value="GGL18547.1"/>
    <property type="molecule type" value="Genomic_DNA"/>
</dbReference>
<feature type="domain" description="Methyltransferase" evidence="2">
    <location>
        <begin position="56"/>
        <end position="148"/>
    </location>
</feature>
<organism evidence="3 4">
    <name type="scientific">Streptomyces flaveus</name>
    <dbReference type="NCBI Taxonomy" id="66370"/>
    <lineage>
        <taxon>Bacteria</taxon>
        <taxon>Bacillati</taxon>
        <taxon>Actinomycetota</taxon>
        <taxon>Actinomycetes</taxon>
        <taxon>Kitasatosporales</taxon>
        <taxon>Streptomycetaceae</taxon>
        <taxon>Streptomyces</taxon>
        <taxon>Streptomyces aurantiacus group</taxon>
    </lineage>
</organism>
<dbReference type="Gene3D" id="3.40.50.150">
    <property type="entry name" value="Vaccinia Virus protein VP39"/>
    <property type="match status" value="1"/>
</dbReference>
<dbReference type="SUPFAM" id="SSF53335">
    <property type="entry name" value="S-adenosyl-L-methionine-dependent methyltransferases"/>
    <property type="match status" value="1"/>
</dbReference>
<dbReference type="Pfam" id="PF13649">
    <property type="entry name" value="Methyltransf_25"/>
    <property type="match status" value="1"/>
</dbReference>
<accession>A0A917RR10</accession>
<dbReference type="PANTHER" id="PTHR43861">
    <property type="entry name" value="TRANS-ACONITATE 2-METHYLTRANSFERASE-RELATED"/>
    <property type="match status" value="1"/>
</dbReference>
<reference evidence="3" key="1">
    <citation type="journal article" date="2014" name="Int. J. Syst. Evol. Microbiol.">
        <title>Complete genome sequence of Corynebacterium casei LMG S-19264T (=DSM 44701T), isolated from a smear-ripened cheese.</title>
        <authorList>
            <consortium name="US DOE Joint Genome Institute (JGI-PGF)"/>
            <person name="Walter F."/>
            <person name="Albersmeier A."/>
            <person name="Kalinowski J."/>
            <person name="Ruckert C."/>
        </authorList>
    </citation>
    <scope>NUCLEOTIDE SEQUENCE</scope>
    <source>
        <strain evidence="3">JCM 3035</strain>
    </source>
</reference>
<dbReference type="InterPro" id="IPR029063">
    <property type="entry name" value="SAM-dependent_MTases_sf"/>
</dbReference>
<reference evidence="3" key="2">
    <citation type="submission" date="2020-09" db="EMBL/GenBank/DDBJ databases">
        <authorList>
            <person name="Sun Q."/>
            <person name="Ohkuma M."/>
        </authorList>
    </citation>
    <scope>NUCLEOTIDE SEQUENCE</scope>
    <source>
        <strain evidence="3">JCM 3035</strain>
    </source>
</reference>
<comment type="caution">
    <text evidence="3">The sequence shown here is derived from an EMBL/GenBank/DDBJ whole genome shotgun (WGS) entry which is preliminary data.</text>
</comment>
<keyword evidence="4" id="KW-1185">Reference proteome</keyword>
<keyword evidence="1" id="KW-0808">Transferase</keyword>
<dbReference type="CDD" id="cd02440">
    <property type="entry name" value="AdoMet_MTases"/>
    <property type="match status" value="1"/>
</dbReference>
<dbReference type="GO" id="GO:0017000">
    <property type="term" value="P:antibiotic biosynthetic process"/>
    <property type="evidence" value="ECO:0007669"/>
    <property type="project" value="UniProtKB-ARBA"/>
</dbReference>
<dbReference type="InterPro" id="IPR041698">
    <property type="entry name" value="Methyltransf_25"/>
</dbReference>
<evidence type="ECO:0000313" key="3">
    <source>
        <dbReference type="EMBL" id="GGL18547.1"/>
    </source>
</evidence>
<name>A0A917RR10_9ACTN</name>
<evidence type="ECO:0000256" key="1">
    <source>
        <dbReference type="ARBA" id="ARBA00022679"/>
    </source>
</evidence>
<evidence type="ECO:0000313" key="4">
    <source>
        <dbReference type="Proteomes" id="UP000637788"/>
    </source>
</evidence>